<evidence type="ECO:0000313" key="3">
    <source>
        <dbReference type="Proteomes" id="UP001469553"/>
    </source>
</evidence>
<accession>A0ABV0XPB5</accession>
<comment type="caution">
    <text evidence="2">The sequence shown here is derived from an EMBL/GenBank/DDBJ whole genome shotgun (WGS) entry which is preliminary data.</text>
</comment>
<evidence type="ECO:0000256" key="1">
    <source>
        <dbReference type="SAM" id="MobiDB-lite"/>
    </source>
</evidence>
<dbReference type="Proteomes" id="UP001469553">
    <property type="component" value="Unassembled WGS sequence"/>
</dbReference>
<evidence type="ECO:0000313" key="2">
    <source>
        <dbReference type="EMBL" id="MEQ2283305.1"/>
    </source>
</evidence>
<protein>
    <submittedName>
        <fullName evidence="2">Uncharacterized protein</fullName>
    </submittedName>
</protein>
<gene>
    <name evidence="2" type="ORF">AMECASPLE_009814</name>
</gene>
<dbReference type="EMBL" id="JAHRIP010009961">
    <property type="protein sequence ID" value="MEQ2283305.1"/>
    <property type="molecule type" value="Genomic_DNA"/>
</dbReference>
<reference evidence="2 3" key="1">
    <citation type="submission" date="2021-06" db="EMBL/GenBank/DDBJ databases">
        <authorList>
            <person name="Palmer J.M."/>
        </authorList>
    </citation>
    <scope>NUCLEOTIDE SEQUENCE [LARGE SCALE GENOMIC DNA]</scope>
    <source>
        <strain evidence="2 3">AS_MEX2019</strain>
        <tissue evidence="2">Muscle</tissue>
    </source>
</reference>
<feature type="compositionally biased region" description="Polar residues" evidence="1">
    <location>
        <begin position="52"/>
        <end position="62"/>
    </location>
</feature>
<feature type="region of interest" description="Disordered" evidence="1">
    <location>
        <begin position="39"/>
        <end position="66"/>
    </location>
</feature>
<keyword evidence="3" id="KW-1185">Reference proteome</keyword>
<proteinExistence type="predicted"/>
<sequence length="101" mass="10525">MASDLEGLILILAACEPDSCSSYTETGWPLVKGQAFHTPGAVPTGHHEGHSQMPSPVPQNTCGPIVQTAMNPQAPCSGFLTISVMSAWVMSKFKPPASAST</sequence>
<organism evidence="2 3">
    <name type="scientific">Ameca splendens</name>
    <dbReference type="NCBI Taxonomy" id="208324"/>
    <lineage>
        <taxon>Eukaryota</taxon>
        <taxon>Metazoa</taxon>
        <taxon>Chordata</taxon>
        <taxon>Craniata</taxon>
        <taxon>Vertebrata</taxon>
        <taxon>Euteleostomi</taxon>
        <taxon>Actinopterygii</taxon>
        <taxon>Neopterygii</taxon>
        <taxon>Teleostei</taxon>
        <taxon>Neoteleostei</taxon>
        <taxon>Acanthomorphata</taxon>
        <taxon>Ovalentaria</taxon>
        <taxon>Atherinomorphae</taxon>
        <taxon>Cyprinodontiformes</taxon>
        <taxon>Goodeidae</taxon>
        <taxon>Ameca</taxon>
    </lineage>
</organism>
<name>A0ABV0XPB5_9TELE</name>